<protein>
    <submittedName>
        <fullName evidence="1">Uncharacterized protein</fullName>
    </submittedName>
</protein>
<gene>
    <name evidence="1" type="ORF">LSINAPIS_LOCUS13366</name>
</gene>
<dbReference type="EMBL" id="FZQP02006700">
    <property type="protein sequence ID" value="VVD03350.1"/>
    <property type="molecule type" value="Genomic_DNA"/>
</dbReference>
<proteinExistence type="predicted"/>
<dbReference type="Proteomes" id="UP000324832">
    <property type="component" value="Unassembled WGS sequence"/>
</dbReference>
<organism evidence="1 2">
    <name type="scientific">Leptidea sinapis</name>
    <dbReference type="NCBI Taxonomy" id="189913"/>
    <lineage>
        <taxon>Eukaryota</taxon>
        <taxon>Metazoa</taxon>
        <taxon>Ecdysozoa</taxon>
        <taxon>Arthropoda</taxon>
        <taxon>Hexapoda</taxon>
        <taxon>Insecta</taxon>
        <taxon>Pterygota</taxon>
        <taxon>Neoptera</taxon>
        <taxon>Endopterygota</taxon>
        <taxon>Lepidoptera</taxon>
        <taxon>Glossata</taxon>
        <taxon>Ditrysia</taxon>
        <taxon>Papilionoidea</taxon>
        <taxon>Pieridae</taxon>
        <taxon>Dismorphiinae</taxon>
        <taxon>Leptidea</taxon>
    </lineage>
</organism>
<evidence type="ECO:0000313" key="1">
    <source>
        <dbReference type="EMBL" id="VVD03350.1"/>
    </source>
</evidence>
<dbReference type="AlphaFoldDB" id="A0A5E4QZ92"/>
<evidence type="ECO:0000313" key="2">
    <source>
        <dbReference type="Proteomes" id="UP000324832"/>
    </source>
</evidence>
<reference evidence="1 2" key="1">
    <citation type="submission" date="2017-07" db="EMBL/GenBank/DDBJ databases">
        <authorList>
            <person name="Talla V."/>
            <person name="Backstrom N."/>
        </authorList>
    </citation>
    <scope>NUCLEOTIDE SEQUENCE [LARGE SCALE GENOMIC DNA]</scope>
</reference>
<keyword evidence="2" id="KW-1185">Reference proteome</keyword>
<sequence length="140" mass="16273">MDLHLHLTVAFRALDREWGMPIDLEDSCDVRTCLPVDIDLPKTTFSSEDFFCNIRNQTMCRQRRKESFCDISMPRMPSTSDLGSSCESLYLSGDEIGSDDKVFSNNDDINSSQTKESTLKTRQRRLHNVLNRLKRFVRKF</sequence>
<accession>A0A5E4QZ92</accession>
<name>A0A5E4QZ92_9NEOP</name>